<dbReference type="GO" id="GO:0005774">
    <property type="term" value="C:vacuolar membrane"/>
    <property type="evidence" value="ECO:0007669"/>
    <property type="project" value="TreeGrafter"/>
</dbReference>
<dbReference type="PROSITE" id="PS00678">
    <property type="entry name" value="WD_REPEATS_1"/>
    <property type="match status" value="2"/>
</dbReference>
<dbReference type="GO" id="GO:0005829">
    <property type="term" value="C:cytosol"/>
    <property type="evidence" value="ECO:0007669"/>
    <property type="project" value="TreeGrafter"/>
</dbReference>
<dbReference type="InterPro" id="IPR001680">
    <property type="entry name" value="WD40_rpt"/>
</dbReference>
<protein>
    <recommendedName>
        <fullName evidence="2">Restriction of telomere capping protein 1</fullName>
    </recommendedName>
</protein>
<dbReference type="InterPro" id="IPR019775">
    <property type="entry name" value="WD40_repeat_CS"/>
</dbReference>
<dbReference type="PANTHER" id="PTHR46200:SF1">
    <property type="entry name" value="GATOR COMPLEX PROTEIN WDR24"/>
    <property type="match status" value="1"/>
</dbReference>
<evidence type="ECO:0000256" key="2">
    <source>
        <dbReference type="ARBA" id="ARBA00015098"/>
    </source>
</evidence>
<evidence type="ECO:0000256" key="9">
    <source>
        <dbReference type="PROSITE-ProRule" id="PRU00221"/>
    </source>
</evidence>
<evidence type="ECO:0000256" key="4">
    <source>
        <dbReference type="ARBA" id="ARBA00022723"/>
    </source>
</evidence>
<proteinExistence type="inferred from homology"/>
<comment type="caution">
    <text evidence="12">The sequence shown here is derived from an EMBL/GenBank/DDBJ whole genome shotgun (WGS) entry which is preliminary data.</text>
</comment>
<dbReference type="GO" id="GO:0016239">
    <property type="term" value="P:positive regulation of macroautophagy"/>
    <property type="evidence" value="ECO:0007669"/>
    <property type="project" value="TreeGrafter"/>
</dbReference>
<keyword evidence="5" id="KW-0677">Repeat</keyword>
<dbReference type="CDD" id="cd16488">
    <property type="entry name" value="mRING-H2-C3H3C2_Mio-like"/>
    <property type="match status" value="1"/>
</dbReference>
<dbReference type="Pfam" id="PF00400">
    <property type="entry name" value="WD40"/>
    <property type="match status" value="2"/>
</dbReference>
<keyword evidence="6 8" id="KW-0863">Zinc-finger</keyword>
<dbReference type="GO" id="GO:0008270">
    <property type="term" value="F:zinc ion binding"/>
    <property type="evidence" value="ECO:0007669"/>
    <property type="project" value="UniProtKB-KW"/>
</dbReference>
<feature type="region of interest" description="Disordered" evidence="10">
    <location>
        <begin position="651"/>
        <end position="675"/>
    </location>
</feature>
<dbReference type="InterPro" id="IPR001841">
    <property type="entry name" value="Znf_RING"/>
</dbReference>
<dbReference type="GO" id="GO:0061700">
    <property type="term" value="C:GATOR2 complex"/>
    <property type="evidence" value="ECO:0007669"/>
    <property type="project" value="TreeGrafter"/>
</dbReference>
<dbReference type="SUPFAM" id="SSF50978">
    <property type="entry name" value="WD40 repeat-like"/>
    <property type="match status" value="1"/>
</dbReference>
<evidence type="ECO:0000256" key="5">
    <source>
        <dbReference type="ARBA" id="ARBA00022737"/>
    </source>
</evidence>
<evidence type="ECO:0000256" key="3">
    <source>
        <dbReference type="ARBA" id="ARBA00022574"/>
    </source>
</evidence>
<feature type="repeat" description="WD" evidence="9">
    <location>
        <begin position="323"/>
        <end position="364"/>
    </location>
</feature>
<evidence type="ECO:0000256" key="7">
    <source>
        <dbReference type="ARBA" id="ARBA00022833"/>
    </source>
</evidence>
<dbReference type="InterPro" id="IPR049566">
    <property type="entry name" value="WDR59_RTC1-like_RING_Znf"/>
</dbReference>
<dbReference type="InterPro" id="IPR036322">
    <property type="entry name" value="WD40_repeat_dom_sf"/>
</dbReference>
<feature type="compositionally biased region" description="Polar residues" evidence="10">
    <location>
        <begin position="653"/>
        <end position="668"/>
    </location>
</feature>
<keyword evidence="13" id="KW-1185">Reference proteome</keyword>
<dbReference type="Proteomes" id="UP001161017">
    <property type="component" value="Unassembled WGS sequence"/>
</dbReference>
<keyword evidence="7" id="KW-0862">Zinc</keyword>
<feature type="region of interest" description="Disordered" evidence="10">
    <location>
        <begin position="50"/>
        <end position="69"/>
    </location>
</feature>
<dbReference type="SMART" id="SM00320">
    <property type="entry name" value="WD40"/>
    <property type="match status" value="4"/>
</dbReference>
<dbReference type="AlphaFoldDB" id="A0AA43QSW2"/>
<gene>
    <name evidence="12" type="primary">RTC1</name>
    <name evidence="12" type="ORF">OHK93_001438</name>
</gene>
<dbReference type="InterPro" id="IPR037590">
    <property type="entry name" value="WDR24"/>
</dbReference>
<dbReference type="Pfam" id="PF17120">
    <property type="entry name" value="zf-RING_16"/>
    <property type="match status" value="1"/>
</dbReference>
<name>A0AA43QSW2_9LECA</name>
<comment type="similarity">
    <text evidence="1">Belongs to the WD repeat RTC1 family.</text>
</comment>
<evidence type="ECO:0000313" key="12">
    <source>
        <dbReference type="EMBL" id="MDI1490238.1"/>
    </source>
</evidence>
<evidence type="ECO:0000313" key="13">
    <source>
        <dbReference type="Proteomes" id="UP001161017"/>
    </source>
</evidence>
<accession>A0AA43QSW2</accession>
<dbReference type="PROSITE" id="PS50089">
    <property type="entry name" value="ZF_RING_2"/>
    <property type="match status" value="1"/>
</dbReference>
<evidence type="ECO:0000256" key="6">
    <source>
        <dbReference type="ARBA" id="ARBA00022771"/>
    </source>
</evidence>
<feature type="repeat" description="WD" evidence="9">
    <location>
        <begin position="227"/>
        <end position="262"/>
    </location>
</feature>
<reference evidence="12" key="1">
    <citation type="journal article" date="2023" name="Genome Biol. Evol.">
        <title>First Whole Genome Sequence and Flow Cytometry Genome Size Data for the Lichen-Forming Fungus Ramalina farinacea (Ascomycota).</title>
        <authorList>
            <person name="Llewellyn T."/>
            <person name="Mian S."/>
            <person name="Hill R."/>
            <person name="Leitch I.J."/>
            <person name="Gaya E."/>
        </authorList>
    </citation>
    <scope>NUCLEOTIDE SEQUENCE</scope>
    <source>
        <strain evidence="12">LIQ254RAFAR</strain>
    </source>
</reference>
<feature type="region of interest" description="Disordered" evidence="10">
    <location>
        <begin position="1"/>
        <end position="36"/>
    </location>
</feature>
<dbReference type="PROSITE" id="PS50082">
    <property type="entry name" value="WD_REPEATS_2"/>
    <property type="match status" value="2"/>
</dbReference>
<evidence type="ECO:0000256" key="8">
    <source>
        <dbReference type="PROSITE-ProRule" id="PRU00175"/>
    </source>
</evidence>
<dbReference type="EMBL" id="JAPUFD010000011">
    <property type="protein sequence ID" value="MDI1490238.1"/>
    <property type="molecule type" value="Genomic_DNA"/>
</dbReference>
<dbReference type="PANTHER" id="PTHR46200">
    <property type="entry name" value="GATOR COMPLEX PROTEIN WDR24"/>
    <property type="match status" value="1"/>
</dbReference>
<feature type="region of interest" description="Disordered" evidence="10">
    <location>
        <begin position="493"/>
        <end position="544"/>
    </location>
</feature>
<keyword evidence="3 9" id="KW-0853">WD repeat</keyword>
<dbReference type="InterPro" id="IPR015943">
    <property type="entry name" value="WD40/YVTN_repeat-like_dom_sf"/>
</dbReference>
<evidence type="ECO:0000256" key="10">
    <source>
        <dbReference type="SAM" id="MobiDB-lite"/>
    </source>
</evidence>
<keyword evidence="4" id="KW-0479">Metal-binding</keyword>
<evidence type="ECO:0000256" key="1">
    <source>
        <dbReference type="ARBA" id="ARBA00008863"/>
    </source>
</evidence>
<organism evidence="12 13">
    <name type="scientific">Ramalina farinacea</name>
    <dbReference type="NCBI Taxonomy" id="258253"/>
    <lineage>
        <taxon>Eukaryota</taxon>
        <taxon>Fungi</taxon>
        <taxon>Dikarya</taxon>
        <taxon>Ascomycota</taxon>
        <taxon>Pezizomycotina</taxon>
        <taxon>Lecanoromycetes</taxon>
        <taxon>OSLEUM clade</taxon>
        <taxon>Lecanoromycetidae</taxon>
        <taxon>Lecanorales</taxon>
        <taxon>Lecanorineae</taxon>
        <taxon>Ramalinaceae</taxon>
        <taxon>Ramalina</taxon>
    </lineage>
</organism>
<dbReference type="GO" id="GO:1904263">
    <property type="term" value="P:positive regulation of TORC1 signaling"/>
    <property type="evidence" value="ECO:0007669"/>
    <property type="project" value="TreeGrafter"/>
</dbReference>
<evidence type="ECO:0000259" key="11">
    <source>
        <dbReference type="PROSITE" id="PS50089"/>
    </source>
</evidence>
<feature type="compositionally biased region" description="Pro residues" evidence="10">
    <location>
        <begin position="13"/>
        <end position="25"/>
    </location>
</feature>
<feature type="domain" description="RING-type" evidence="11">
    <location>
        <begin position="799"/>
        <end position="841"/>
    </location>
</feature>
<dbReference type="Gene3D" id="2.130.10.10">
    <property type="entry name" value="YVTN repeat-like/Quinoprotein amine dehydrogenase"/>
    <property type="match status" value="2"/>
</dbReference>
<sequence length="872" mass="96874">MANPSHDGVRQAPSPPPAPPLPPQRPTRKASFPSEAIDSLARIAARQLSYKPPPLGRHRDSSSQQRSDVSLLRRIHLPHVQLPLTAPLKGPLLAPQEPPGILLRKPRADRSVASLVVTFRTGIPIASLDASPDRTRAVIAGRDIFKIIQVTEDCCIEEHNLRAAIVAYSAAHGTAKGGISSKFKIKQSANDVKWSHGSFDRKIATAASNGQIAVYDIDKAGIEWATLHEHNRQVHRLGFNPYNGSIMLSGSQDATVKLWDLRAYSGDSSKITVQSRVSFAGNNDVVRDVRWSPTSEFEFAIGTDSGMIQRWDSRKANAPLLRMRAHERACSSIDWHPDGKHLASAGMDKDLKVWDFSSSDRKMKPSLSLRAPQAIMEARWRPLSWHAGGKGQGSWQSTELVTSLDSNDPRTLVWDLRSPYVPSRVFNQYDSPATCTLWQSENVVWLVGNHGIFTQLELADLPLRKQRMGSNGAIFTPRGHVLHVYCPHEIQNEKNQSTKGSVVEGSPQELADEGSKGGHISSRHDAKPTTSTTAPVFKEDGRPKSFAEPYKSIEDVLGTMDTYLPINDSTAMAVLRVPGLDADRDSFDFLAEHYKPLPAPYQRQASPAFIKELQDILMKNHQLALKARRSLAASNFKLLARVAPKELEKRANANRQLRNITTSPSSSEEALKPQKSPDYVVADFDRPDRDLEDRAPYPLKTASLLATMLKTSIETHQDVQFAVWCIVYLCPWFNVDSEAYSNINVRRNLITEHHAHLKRNGLHIAAKELLKACLFDYPTFAELNPPSTLKVDIVSTPRCVICHLSTRTSLWRWCFKCGHGGHVKCLGPWFSNVERSKGRCPGLGCGCRCSPLPAEEAEEGRKKKVTFGETLE</sequence>
<dbReference type="PROSITE" id="PS50294">
    <property type="entry name" value="WD_REPEATS_REGION"/>
    <property type="match status" value="2"/>
</dbReference>